<proteinExistence type="inferred from homology"/>
<dbReference type="GO" id="GO:0019740">
    <property type="term" value="P:nitrogen utilization"/>
    <property type="evidence" value="ECO:0007669"/>
    <property type="project" value="TreeGrafter"/>
</dbReference>
<dbReference type="SMART" id="SM01230">
    <property type="entry name" value="Gln-synt_C"/>
    <property type="match status" value="1"/>
</dbReference>
<dbReference type="PANTHER" id="PTHR43407:SF1">
    <property type="entry name" value="LENGSIN"/>
    <property type="match status" value="1"/>
</dbReference>
<dbReference type="Gene3D" id="3.30.590.10">
    <property type="entry name" value="Glutamine synthetase/guanido kinase, catalytic domain"/>
    <property type="match status" value="1"/>
</dbReference>
<dbReference type="SUPFAM" id="SSF55931">
    <property type="entry name" value="Glutamine synthetase/guanido kinase"/>
    <property type="match status" value="1"/>
</dbReference>
<dbReference type="Pfam" id="PF00120">
    <property type="entry name" value="Gln-synt_C"/>
    <property type="match status" value="1"/>
</dbReference>
<name>A0A9D1E0C4_9BACT</name>
<reference evidence="5" key="2">
    <citation type="journal article" date="2021" name="PeerJ">
        <title>Extensive microbial diversity within the chicken gut microbiome revealed by metagenomics and culture.</title>
        <authorList>
            <person name="Gilroy R."/>
            <person name="Ravi A."/>
            <person name="Getino M."/>
            <person name="Pursley I."/>
            <person name="Horton D.L."/>
            <person name="Alikhan N.F."/>
            <person name="Baker D."/>
            <person name="Gharbi K."/>
            <person name="Hall N."/>
            <person name="Watson M."/>
            <person name="Adriaenssens E.M."/>
            <person name="Foster-Nyarko E."/>
            <person name="Jarju S."/>
            <person name="Secka A."/>
            <person name="Antonio M."/>
            <person name="Oren A."/>
            <person name="Chaudhuri R.R."/>
            <person name="La Ragione R."/>
            <person name="Hildebrand F."/>
            <person name="Pallen M.J."/>
        </authorList>
    </citation>
    <scope>NUCLEOTIDE SEQUENCE</scope>
    <source>
        <strain evidence="5">ChiHjej13B12-12457</strain>
    </source>
</reference>
<comment type="caution">
    <text evidence="5">The sequence shown here is derived from an EMBL/GenBank/DDBJ whole genome shotgun (WGS) entry which is preliminary data.</text>
</comment>
<dbReference type="GO" id="GO:0006542">
    <property type="term" value="P:glutamine biosynthetic process"/>
    <property type="evidence" value="ECO:0007669"/>
    <property type="project" value="InterPro"/>
</dbReference>
<dbReference type="AlphaFoldDB" id="A0A9D1E0C4"/>
<dbReference type="GO" id="GO:0004356">
    <property type="term" value="F:glutamine synthetase activity"/>
    <property type="evidence" value="ECO:0007669"/>
    <property type="project" value="InterPro"/>
</dbReference>
<evidence type="ECO:0000256" key="3">
    <source>
        <dbReference type="RuleBase" id="RU000384"/>
    </source>
</evidence>
<accession>A0A9D1E0C4</accession>
<dbReference type="Pfam" id="PF03951">
    <property type="entry name" value="Gln-synt_N"/>
    <property type="match status" value="1"/>
</dbReference>
<evidence type="ECO:0000256" key="2">
    <source>
        <dbReference type="PROSITE-ProRule" id="PRU01331"/>
    </source>
</evidence>
<dbReference type="GO" id="GO:0016020">
    <property type="term" value="C:membrane"/>
    <property type="evidence" value="ECO:0007669"/>
    <property type="project" value="TreeGrafter"/>
</dbReference>
<dbReference type="GO" id="GO:0005737">
    <property type="term" value="C:cytoplasm"/>
    <property type="evidence" value="ECO:0007669"/>
    <property type="project" value="TreeGrafter"/>
</dbReference>
<dbReference type="InterPro" id="IPR008146">
    <property type="entry name" value="Gln_synth_cat_dom"/>
</dbReference>
<dbReference type="SUPFAM" id="SSF54368">
    <property type="entry name" value="Glutamine synthetase, N-terminal domain"/>
    <property type="match status" value="1"/>
</dbReference>
<sequence length="501" mass="55821">MDNNILKYNINPLVNAIGKTPDQFTKEDIINFITANDIRVVNFRYIAGDGRLKTLNFPVSSLQYLDLILSFGERVDGSSLFSYIQAGSSDLYVIPRFSTAYLDPFAEIPTLGLLCSYFTKDGLPLESSPEYTLRKAHEEFKKTTGYTFEAMGELEFYVIYDDDCCFPSENQRGYHESTPFTKVEAFRTEAMKLISQVGGNIKYAHSEVGNFTLDGKVYEQNEIEFLVSPVESAADQLVMAKWILRTLAWQYGFDITFAPKITEGKAGSGLHFHTRMMNGEHSVMLKDGRLSDEARKAIAGYMTCASSLTAFGNANPTSYFRLVPHQEAPTSICWGDRNRSVLVRVPLGWTGKSDMSAIANGLPQNPDIVMPDKQTVELRSGDGSADIHLMLAGLVTAARIGFELPDALEIAKKTYVDVNIHDDKNAAILNSLAQLPTSCAESADELEKNRALYEAKGVFSPSMIDGRIAMLRAYNDANIREETARDKGLMMELVRKYYHCG</sequence>
<dbReference type="Proteomes" id="UP000886744">
    <property type="component" value="Unassembled WGS sequence"/>
</dbReference>
<dbReference type="InterPro" id="IPR036651">
    <property type="entry name" value="Gln_synt_N_sf"/>
</dbReference>
<dbReference type="InterPro" id="IPR008147">
    <property type="entry name" value="Gln_synt_N"/>
</dbReference>
<evidence type="ECO:0000259" key="4">
    <source>
        <dbReference type="PROSITE" id="PS51987"/>
    </source>
</evidence>
<reference evidence="5" key="1">
    <citation type="submission" date="2020-10" db="EMBL/GenBank/DDBJ databases">
        <authorList>
            <person name="Gilroy R."/>
        </authorList>
    </citation>
    <scope>NUCLEOTIDE SEQUENCE</scope>
    <source>
        <strain evidence="5">ChiHjej13B12-12457</strain>
    </source>
</reference>
<gene>
    <name evidence="5" type="ORF">IAC94_02985</name>
</gene>
<dbReference type="PANTHER" id="PTHR43407">
    <property type="entry name" value="GLUTAMINE SYNTHETASE"/>
    <property type="match status" value="1"/>
</dbReference>
<dbReference type="PROSITE" id="PS51987">
    <property type="entry name" value="GS_CATALYTIC"/>
    <property type="match status" value="1"/>
</dbReference>
<comment type="similarity">
    <text evidence="1 2 3">Belongs to the glutamine synthetase family.</text>
</comment>
<evidence type="ECO:0000256" key="1">
    <source>
        <dbReference type="ARBA" id="ARBA00009897"/>
    </source>
</evidence>
<evidence type="ECO:0000313" key="5">
    <source>
        <dbReference type="EMBL" id="HIR62474.1"/>
    </source>
</evidence>
<evidence type="ECO:0000313" key="6">
    <source>
        <dbReference type="Proteomes" id="UP000886744"/>
    </source>
</evidence>
<organism evidence="5 6">
    <name type="scientific">Candidatus Coprenecus avistercoris</name>
    <dbReference type="NCBI Taxonomy" id="2840730"/>
    <lineage>
        <taxon>Bacteria</taxon>
        <taxon>Pseudomonadati</taxon>
        <taxon>Bacteroidota</taxon>
        <taxon>Bacteroidia</taxon>
        <taxon>Bacteroidales</taxon>
        <taxon>Rikenellaceae</taxon>
        <taxon>Rikenellaceae incertae sedis</taxon>
        <taxon>Candidatus Coprenecus</taxon>
    </lineage>
</organism>
<dbReference type="Gene3D" id="3.10.20.70">
    <property type="entry name" value="Glutamine synthetase, N-terminal domain"/>
    <property type="match status" value="1"/>
</dbReference>
<protein>
    <submittedName>
        <fullName evidence="5">Glutamine synthetase</fullName>
    </submittedName>
</protein>
<dbReference type="InterPro" id="IPR014746">
    <property type="entry name" value="Gln_synth/guanido_kin_cat_dom"/>
</dbReference>
<dbReference type="EMBL" id="DVHI01000037">
    <property type="protein sequence ID" value="HIR62474.1"/>
    <property type="molecule type" value="Genomic_DNA"/>
</dbReference>
<feature type="domain" description="GS catalytic" evidence="4">
    <location>
        <begin position="129"/>
        <end position="494"/>
    </location>
</feature>